<organism evidence="1 2">
    <name type="scientific">Brachionus plicatilis</name>
    <name type="common">Marine rotifer</name>
    <name type="synonym">Brachionus muelleri</name>
    <dbReference type="NCBI Taxonomy" id="10195"/>
    <lineage>
        <taxon>Eukaryota</taxon>
        <taxon>Metazoa</taxon>
        <taxon>Spiralia</taxon>
        <taxon>Gnathifera</taxon>
        <taxon>Rotifera</taxon>
        <taxon>Eurotatoria</taxon>
        <taxon>Monogononta</taxon>
        <taxon>Pseudotrocha</taxon>
        <taxon>Ploima</taxon>
        <taxon>Brachionidae</taxon>
        <taxon>Brachionus</taxon>
    </lineage>
</organism>
<dbReference type="Proteomes" id="UP000276133">
    <property type="component" value="Unassembled WGS sequence"/>
</dbReference>
<name>A0A3M7SM34_BRAPC</name>
<dbReference type="AlphaFoldDB" id="A0A3M7SM34"/>
<evidence type="ECO:0000313" key="2">
    <source>
        <dbReference type="Proteomes" id="UP000276133"/>
    </source>
</evidence>
<proteinExistence type="predicted"/>
<keyword evidence="2" id="KW-1185">Reference proteome</keyword>
<protein>
    <submittedName>
        <fullName evidence="1">Uncharacterized protein</fullName>
    </submittedName>
</protein>
<reference evidence="1 2" key="1">
    <citation type="journal article" date="2018" name="Sci. Rep.">
        <title>Genomic signatures of local adaptation to the degree of environmental predictability in rotifers.</title>
        <authorList>
            <person name="Franch-Gras L."/>
            <person name="Hahn C."/>
            <person name="Garcia-Roger E.M."/>
            <person name="Carmona M.J."/>
            <person name="Serra M."/>
            <person name="Gomez A."/>
        </authorList>
    </citation>
    <scope>NUCLEOTIDE SEQUENCE [LARGE SCALE GENOMIC DNA]</scope>
    <source>
        <strain evidence="1">HYR1</strain>
    </source>
</reference>
<sequence length="64" mass="7434">MVALPVQVLLIDFENNAYLIECIKENGVGSIIFVNSKFYNSENFREFNLLTKIFLYNVQTVKEV</sequence>
<evidence type="ECO:0000313" key="1">
    <source>
        <dbReference type="EMBL" id="RNA36588.1"/>
    </source>
</evidence>
<comment type="caution">
    <text evidence="1">The sequence shown here is derived from an EMBL/GenBank/DDBJ whole genome shotgun (WGS) entry which is preliminary data.</text>
</comment>
<accession>A0A3M7SM34</accession>
<gene>
    <name evidence="1" type="ORF">BpHYR1_036315</name>
</gene>
<dbReference type="EMBL" id="REGN01001161">
    <property type="protein sequence ID" value="RNA36588.1"/>
    <property type="molecule type" value="Genomic_DNA"/>
</dbReference>